<dbReference type="PANTHER" id="PTHR47966">
    <property type="entry name" value="BETA-SITE APP-CLEAVING ENZYME, ISOFORM A-RELATED"/>
    <property type="match status" value="1"/>
</dbReference>
<keyword evidence="10" id="KW-1185">Reference proteome</keyword>
<keyword evidence="3 6" id="KW-0064">Aspartyl protease</keyword>
<keyword evidence="2 6" id="KW-0645">Protease</keyword>
<organism evidence="9 10">
    <name type="scientific">Thelonectria olida</name>
    <dbReference type="NCBI Taxonomy" id="1576542"/>
    <lineage>
        <taxon>Eukaryota</taxon>
        <taxon>Fungi</taxon>
        <taxon>Dikarya</taxon>
        <taxon>Ascomycota</taxon>
        <taxon>Pezizomycotina</taxon>
        <taxon>Sordariomycetes</taxon>
        <taxon>Hypocreomycetidae</taxon>
        <taxon>Hypocreales</taxon>
        <taxon>Nectriaceae</taxon>
        <taxon>Thelonectria</taxon>
    </lineage>
</organism>
<dbReference type="PRINTS" id="PR00792">
    <property type="entry name" value="PEPSIN"/>
</dbReference>
<proteinExistence type="inferred from homology"/>
<dbReference type="InterPro" id="IPR021109">
    <property type="entry name" value="Peptidase_aspartic_dom_sf"/>
</dbReference>
<comment type="similarity">
    <text evidence="1 6">Belongs to the peptidase A1 family.</text>
</comment>
<gene>
    <name evidence="9" type="ORF">B0T10DRAFT_577628</name>
</gene>
<evidence type="ECO:0000256" key="1">
    <source>
        <dbReference type="ARBA" id="ARBA00007447"/>
    </source>
</evidence>
<dbReference type="PANTHER" id="PTHR47966:SF2">
    <property type="entry name" value="ASPERGILLOPEPSIN-1-RELATED"/>
    <property type="match status" value="1"/>
</dbReference>
<evidence type="ECO:0000256" key="6">
    <source>
        <dbReference type="RuleBase" id="RU000454"/>
    </source>
</evidence>
<feature type="chain" id="PRO_5040419749" evidence="7">
    <location>
        <begin position="17"/>
        <end position="428"/>
    </location>
</feature>
<dbReference type="EMBL" id="JAGPYM010000002">
    <property type="protein sequence ID" value="KAH6898131.1"/>
    <property type="molecule type" value="Genomic_DNA"/>
</dbReference>
<feature type="signal peptide" evidence="7">
    <location>
        <begin position="1"/>
        <end position="16"/>
    </location>
</feature>
<dbReference type="InterPro" id="IPR001969">
    <property type="entry name" value="Aspartic_peptidase_AS"/>
</dbReference>
<evidence type="ECO:0000259" key="8">
    <source>
        <dbReference type="PROSITE" id="PS51767"/>
    </source>
</evidence>
<dbReference type="FunFam" id="2.40.70.10:FF:000026">
    <property type="entry name" value="Endothiapepsin"/>
    <property type="match status" value="1"/>
</dbReference>
<dbReference type="PROSITE" id="PS00141">
    <property type="entry name" value="ASP_PROTEASE"/>
    <property type="match status" value="1"/>
</dbReference>
<feature type="active site" evidence="5">
    <location>
        <position position="133"/>
    </location>
</feature>
<dbReference type="CDD" id="cd06097">
    <property type="entry name" value="Aspergillopepsin_like"/>
    <property type="match status" value="1"/>
</dbReference>
<dbReference type="AlphaFoldDB" id="A0A9P9AVE8"/>
<evidence type="ECO:0000256" key="7">
    <source>
        <dbReference type="SAM" id="SignalP"/>
    </source>
</evidence>
<dbReference type="Proteomes" id="UP000777438">
    <property type="component" value="Unassembled WGS sequence"/>
</dbReference>
<evidence type="ECO:0000256" key="5">
    <source>
        <dbReference type="PIRSR" id="PIRSR601461-1"/>
    </source>
</evidence>
<evidence type="ECO:0000313" key="10">
    <source>
        <dbReference type="Proteomes" id="UP000777438"/>
    </source>
</evidence>
<evidence type="ECO:0000256" key="2">
    <source>
        <dbReference type="ARBA" id="ARBA00022670"/>
    </source>
</evidence>
<evidence type="ECO:0000313" key="9">
    <source>
        <dbReference type="EMBL" id="KAH6898131.1"/>
    </source>
</evidence>
<dbReference type="InterPro" id="IPR034163">
    <property type="entry name" value="Aspergillopepsin-like_cat_dom"/>
</dbReference>
<accession>A0A9P9AVE8</accession>
<reference evidence="9 10" key="1">
    <citation type="journal article" date="2021" name="Nat. Commun.">
        <title>Genetic determinants of endophytism in the Arabidopsis root mycobiome.</title>
        <authorList>
            <person name="Mesny F."/>
            <person name="Miyauchi S."/>
            <person name="Thiergart T."/>
            <person name="Pickel B."/>
            <person name="Atanasova L."/>
            <person name="Karlsson M."/>
            <person name="Huettel B."/>
            <person name="Barry K.W."/>
            <person name="Haridas S."/>
            <person name="Chen C."/>
            <person name="Bauer D."/>
            <person name="Andreopoulos W."/>
            <person name="Pangilinan J."/>
            <person name="LaButti K."/>
            <person name="Riley R."/>
            <person name="Lipzen A."/>
            <person name="Clum A."/>
            <person name="Drula E."/>
            <person name="Henrissat B."/>
            <person name="Kohler A."/>
            <person name="Grigoriev I.V."/>
            <person name="Martin F.M."/>
            <person name="Hacquard S."/>
        </authorList>
    </citation>
    <scope>NUCLEOTIDE SEQUENCE [LARGE SCALE GENOMIC DNA]</scope>
    <source>
        <strain evidence="9 10">MPI-CAGE-CH-0241</strain>
    </source>
</reference>
<dbReference type="SUPFAM" id="SSF50630">
    <property type="entry name" value="Acid proteases"/>
    <property type="match status" value="1"/>
</dbReference>
<name>A0A9P9AVE8_9HYPO</name>
<sequence>MKFFLLVVTAIRLVNASPLKETTDQVQVDGWWEDSPPPGLETRSVDTGKKFTLPEVENTNYKDVEFPFQLLRVYYKYNAAPPKKLLRAARSGMQAEGIQTGSAPNKPTQYYDAQYVLPVKLGTPGQLTYMNLDTGSSDLWTFSTDTATYQQAGHTLYRPKKSTTSKLLQGQAWDISYGDGSGAYGIVYKDKVQIGNTYVQSQAVESAQWVSSAIQTDTFSSGLMGMAFKGLNTVYPTKQNTYAENVASSLASPVFTANLKKQLPGTYNFGYINKTEYTGSLYYTRSVSEFWEIVVGGYQVGTGTYKSLSFNALVDTGTTLLLLPQTIVTAYYSKVAGAKYDNEYGAMLFPCKSTLPDFKFGLGAYRGLVPGNYMNYGPLGDGRCFGGLQSSEGLDWSILGDILLKAQFVVFNIAARTVGFANKPLVSS</sequence>
<dbReference type="GO" id="GO:0006508">
    <property type="term" value="P:proteolysis"/>
    <property type="evidence" value="ECO:0007669"/>
    <property type="project" value="UniProtKB-KW"/>
</dbReference>
<dbReference type="PROSITE" id="PS51767">
    <property type="entry name" value="PEPTIDASE_A1"/>
    <property type="match status" value="1"/>
</dbReference>
<feature type="domain" description="Peptidase A1" evidence="8">
    <location>
        <begin position="115"/>
        <end position="421"/>
    </location>
</feature>
<comment type="caution">
    <text evidence="9">The sequence shown here is derived from an EMBL/GenBank/DDBJ whole genome shotgun (WGS) entry which is preliminary data.</text>
</comment>
<dbReference type="Gene3D" id="2.40.70.10">
    <property type="entry name" value="Acid Proteases"/>
    <property type="match status" value="2"/>
</dbReference>
<protein>
    <submittedName>
        <fullName evidence="9">Aspartic peptidase domain-containing protein</fullName>
    </submittedName>
</protein>
<evidence type="ECO:0000256" key="3">
    <source>
        <dbReference type="ARBA" id="ARBA00022750"/>
    </source>
</evidence>
<keyword evidence="4 6" id="KW-0378">Hydrolase</keyword>
<feature type="active site" evidence="5">
    <location>
        <position position="315"/>
    </location>
</feature>
<keyword evidence="7" id="KW-0732">Signal</keyword>
<dbReference type="InterPro" id="IPR033121">
    <property type="entry name" value="PEPTIDASE_A1"/>
</dbReference>
<dbReference type="GO" id="GO:0004190">
    <property type="term" value="F:aspartic-type endopeptidase activity"/>
    <property type="evidence" value="ECO:0007669"/>
    <property type="project" value="UniProtKB-KW"/>
</dbReference>
<dbReference type="OrthoDB" id="2747330at2759"/>
<dbReference type="Pfam" id="PF00026">
    <property type="entry name" value="Asp"/>
    <property type="match status" value="1"/>
</dbReference>
<dbReference type="InterPro" id="IPR001461">
    <property type="entry name" value="Aspartic_peptidase_A1"/>
</dbReference>
<evidence type="ECO:0000256" key="4">
    <source>
        <dbReference type="ARBA" id="ARBA00022801"/>
    </source>
</evidence>